<proteinExistence type="predicted"/>
<keyword evidence="1" id="KW-0175">Coiled coil</keyword>
<evidence type="ECO:0000313" key="2">
    <source>
        <dbReference type="EMBL" id="CAG5107481.1"/>
    </source>
</evidence>
<evidence type="ECO:0000313" key="3">
    <source>
        <dbReference type="Proteomes" id="UP000786811"/>
    </source>
</evidence>
<accession>A0A8J2MSM2</accession>
<dbReference type="EMBL" id="CAJNRD030001124">
    <property type="protein sequence ID" value="CAG5107481.1"/>
    <property type="molecule type" value="Genomic_DNA"/>
</dbReference>
<dbReference type="InterPro" id="IPR011990">
    <property type="entry name" value="TPR-like_helical_dom_sf"/>
</dbReference>
<evidence type="ECO:0000256" key="1">
    <source>
        <dbReference type="SAM" id="Coils"/>
    </source>
</evidence>
<sequence length="622" mass="74081">MFPCKDSEALKLLRELHRQWGLRFNRTHQYEPAVAAFEKSREEAGEDDPRTLLGLTEALVNLMRYSQADTISERCLQMAPNNQLAKWMRIETLYRIGEFSKSLILAHQAGHSCRYPFEDAIHRANETVEDCLGYNTLEDVLVALVPWMKKVEKRRNDLISKLSELKNEFEGIDEDHSRFPANDPDYQRDYRAKKFNDMLTRRYLETLAVDKFFAENLLKNPGLKTANEEASQRLITMAQELVTGSNKITEVNRLRKPLYVYYFRNKIIPPSLKRTKLKDKQLRKDNIVVEANSLFMRLHKARMERDYKSFFMYVDRVKNKFDSYKECMFPMKKECLKELYRMISRVYTDPRDVTSIKDEREKIRYLKHHLGLRESTFPTDSDLGWVPYTLQSRKKAPEVFRKRLALASEPLELAWLFHEFSKLHVDMRLLDAARYYGKRSRDMGLQAQDDRWVLNANHLIMKIEIQSRNKNEARDAALLAYWCAKRIGLDHLIDFYKRVLIFIKDVDIEKFFTVDTITIRERMMVKLMPRELKRDMDLLLQRVNVIPAKRRLSVMPGCKPKDHRFKMPCRRNSILEQRQRPYAHHKSPFSNRNREMEMRCDLIRQSAPSRDILGWMDFEDYL</sequence>
<name>A0A8J2MSM2_COTCN</name>
<dbReference type="Gene3D" id="1.25.40.10">
    <property type="entry name" value="Tetratricopeptide repeat domain"/>
    <property type="match status" value="1"/>
</dbReference>
<comment type="caution">
    <text evidence="2">The sequence shown here is derived from an EMBL/GenBank/DDBJ whole genome shotgun (WGS) entry which is preliminary data.</text>
</comment>
<dbReference type="Proteomes" id="UP000786811">
    <property type="component" value="Unassembled WGS sequence"/>
</dbReference>
<organism evidence="2 3">
    <name type="scientific">Cotesia congregata</name>
    <name type="common">Parasitoid wasp</name>
    <name type="synonym">Apanteles congregatus</name>
    <dbReference type="NCBI Taxonomy" id="51543"/>
    <lineage>
        <taxon>Eukaryota</taxon>
        <taxon>Metazoa</taxon>
        <taxon>Ecdysozoa</taxon>
        <taxon>Arthropoda</taxon>
        <taxon>Hexapoda</taxon>
        <taxon>Insecta</taxon>
        <taxon>Pterygota</taxon>
        <taxon>Neoptera</taxon>
        <taxon>Endopterygota</taxon>
        <taxon>Hymenoptera</taxon>
        <taxon>Apocrita</taxon>
        <taxon>Ichneumonoidea</taxon>
        <taxon>Braconidae</taxon>
        <taxon>Microgastrinae</taxon>
        <taxon>Cotesia</taxon>
    </lineage>
</organism>
<protein>
    <submittedName>
        <fullName evidence="2">Similar to odad4: Outer dynein arm-docking complex subunit 4 (Xenopus laevis)</fullName>
    </submittedName>
</protein>
<dbReference type="PANTHER" id="PTHR21391:SF0">
    <property type="entry name" value="AT04489P-RELATED"/>
    <property type="match status" value="1"/>
</dbReference>
<gene>
    <name evidence="2" type="ORF">HICCMSTLAB_LOCUS12765</name>
</gene>
<dbReference type="SUPFAM" id="SSF48452">
    <property type="entry name" value="TPR-like"/>
    <property type="match status" value="1"/>
</dbReference>
<dbReference type="AlphaFoldDB" id="A0A8J2MSM2"/>
<dbReference type="OrthoDB" id="10268002at2759"/>
<reference evidence="2" key="1">
    <citation type="submission" date="2021-04" db="EMBL/GenBank/DDBJ databases">
        <authorList>
            <person name="Chebbi M.A.C M."/>
        </authorList>
    </citation>
    <scope>NUCLEOTIDE SEQUENCE</scope>
</reference>
<dbReference type="PANTHER" id="PTHR21391">
    <property type="entry name" value="AT04489P-RELATED"/>
    <property type="match status" value="1"/>
</dbReference>
<feature type="coiled-coil region" evidence="1">
    <location>
        <begin position="148"/>
        <end position="175"/>
    </location>
</feature>
<keyword evidence="3" id="KW-1185">Reference proteome</keyword>